<dbReference type="SMART" id="SM00245">
    <property type="entry name" value="TSPc"/>
    <property type="match status" value="1"/>
</dbReference>
<dbReference type="EMBL" id="QFLI01000010">
    <property type="protein sequence ID" value="PXX97032.1"/>
    <property type="molecule type" value="Genomic_DNA"/>
</dbReference>
<dbReference type="AlphaFoldDB" id="A0A2V3ZTJ8"/>
<sequence length="332" mass="38314">MRKYFLILIIPFLASCESIILDKDLESTDAKTNFEYLWKQCNEKYSYFDVKDIDWDEIKIKYESKITDKTTDVQLFEILGEMLSELKDDHTNLMSNFNISRFGVQYQSQDNFDWRIIEDNYLPRNYLITGPFQHDFIENNQIGYIRFPAFTGTVDDDQLDFILTRYKNTKGLILDLRENGGGAATDIFNLLDRFVEKETTLYYSRIKNGKDHDAFGKAEPAILTPHEGIRYQNKVMVLVDRSTYSAGSFTALATKAIDQMTLIGDYTGGGLGMPNGGQLPNGWTYRFSITQALNLDMSPDWEKGVPADINVQIDWNNRSHDEIIDRAIQEIL</sequence>
<evidence type="ECO:0000313" key="3">
    <source>
        <dbReference type="Proteomes" id="UP000248079"/>
    </source>
</evidence>
<gene>
    <name evidence="2" type="ORF">DF185_18585</name>
</gene>
<dbReference type="Pfam" id="PF03572">
    <property type="entry name" value="Peptidase_S41"/>
    <property type="match status" value="1"/>
</dbReference>
<dbReference type="RefSeq" id="WP_110362436.1">
    <property type="nucleotide sequence ID" value="NZ_QFLI01000010.1"/>
</dbReference>
<comment type="caution">
    <text evidence="2">The sequence shown here is derived from an EMBL/GenBank/DDBJ whole genome shotgun (WGS) entry which is preliminary data.</text>
</comment>
<keyword evidence="3" id="KW-1185">Reference proteome</keyword>
<dbReference type="InterPro" id="IPR005151">
    <property type="entry name" value="Tail-specific_protease"/>
</dbReference>
<dbReference type="CDD" id="cd07563">
    <property type="entry name" value="Peptidase_S41_IRBP"/>
    <property type="match status" value="1"/>
</dbReference>
<dbReference type="PANTHER" id="PTHR11261:SF3">
    <property type="entry name" value="RETINOL-BINDING PROTEIN 3"/>
    <property type="match status" value="1"/>
</dbReference>
<dbReference type="Gene3D" id="3.30.750.44">
    <property type="match status" value="1"/>
</dbReference>
<dbReference type="OrthoDB" id="6397760at2"/>
<accession>A0A2V3ZTJ8</accession>
<dbReference type="PANTHER" id="PTHR11261">
    <property type="entry name" value="INTERPHOTORECEPTOR RETINOID-BINDING PROTEIN"/>
    <property type="match status" value="1"/>
</dbReference>
<evidence type="ECO:0000259" key="1">
    <source>
        <dbReference type="SMART" id="SM00245"/>
    </source>
</evidence>
<dbReference type="SUPFAM" id="SSF52096">
    <property type="entry name" value="ClpP/crotonase"/>
    <property type="match status" value="1"/>
</dbReference>
<dbReference type="Pfam" id="PF14684">
    <property type="entry name" value="Tricorn_C1"/>
    <property type="match status" value="1"/>
</dbReference>
<reference evidence="2 3" key="1">
    <citation type="submission" date="2018-05" db="EMBL/GenBank/DDBJ databases">
        <title>Marinifilum breve JC075T sp. nov., a marine bacterium isolated from Yongle Blue Hole in the South China Sea.</title>
        <authorList>
            <person name="Fu T."/>
        </authorList>
    </citation>
    <scope>NUCLEOTIDE SEQUENCE [LARGE SCALE GENOMIC DNA]</scope>
    <source>
        <strain evidence="2 3">JC075</strain>
    </source>
</reference>
<protein>
    <recommendedName>
        <fullName evidence="1">Tail specific protease domain-containing protein</fullName>
    </recommendedName>
</protein>
<dbReference type="PROSITE" id="PS51257">
    <property type="entry name" value="PROKAR_LIPOPROTEIN"/>
    <property type="match status" value="1"/>
</dbReference>
<organism evidence="2 3">
    <name type="scientific">Marinifilum breve</name>
    <dbReference type="NCBI Taxonomy" id="2184082"/>
    <lineage>
        <taxon>Bacteria</taxon>
        <taxon>Pseudomonadati</taxon>
        <taxon>Bacteroidota</taxon>
        <taxon>Bacteroidia</taxon>
        <taxon>Marinilabiliales</taxon>
        <taxon>Marinifilaceae</taxon>
    </lineage>
</organism>
<feature type="domain" description="Tail specific protease" evidence="1">
    <location>
        <begin position="115"/>
        <end position="312"/>
    </location>
</feature>
<dbReference type="Proteomes" id="UP000248079">
    <property type="component" value="Unassembled WGS sequence"/>
</dbReference>
<name>A0A2V3ZTJ8_9BACT</name>
<dbReference type="InterPro" id="IPR028204">
    <property type="entry name" value="Tricorn_C1"/>
</dbReference>
<dbReference type="InterPro" id="IPR029045">
    <property type="entry name" value="ClpP/crotonase-like_dom_sf"/>
</dbReference>
<dbReference type="GO" id="GO:0006508">
    <property type="term" value="P:proteolysis"/>
    <property type="evidence" value="ECO:0007669"/>
    <property type="project" value="InterPro"/>
</dbReference>
<proteinExistence type="predicted"/>
<evidence type="ECO:0000313" key="2">
    <source>
        <dbReference type="EMBL" id="PXX97032.1"/>
    </source>
</evidence>
<dbReference type="Gene3D" id="3.90.226.10">
    <property type="entry name" value="2-enoyl-CoA Hydratase, Chain A, domain 1"/>
    <property type="match status" value="1"/>
</dbReference>
<dbReference type="GO" id="GO:0008236">
    <property type="term" value="F:serine-type peptidase activity"/>
    <property type="evidence" value="ECO:0007669"/>
    <property type="project" value="InterPro"/>
</dbReference>